<comment type="subcellular location">
    <subcellularLocation>
        <location evidence="1">Membrane</location>
    </subcellularLocation>
</comment>
<evidence type="ECO:0000256" key="5">
    <source>
        <dbReference type="SAM" id="Phobius"/>
    </source>
</evidence>
<protein>
    <submittedName>
        <fullName evidence="7">MAPEG family protein</fullName>
    </submittedName>
</protein>
<evidence type="ECO:0000256" key="6">
    <source>
        <dbReference type="SAM" id="SignalP"/>
    </source>
</evidence>
<keyword evidence="2 5" id="KW-0812">Transmembrane</keyword>
<dbReference type="RefSeq" id="WP_182216327.1">
    <property type="nucleotide sequence ID" value="NZ_JACEZS010000006.1"/>
</dbReference>
<dbReference type="AlphaFoldDB" id="A0A7W2EGB5"/>
<feature type="chain" id="PRO_5030507214" evidence="6">
    <location>
        <begin position="25"/>
        <end position="130"/>
    </location>
</feature>
<evidence type="ECO:0000256" key="4">
    <source>
        <dbReference type="ARBA" id="ARBA00023136"/>
    </source>
</evidence>
<dbReference type="GO" id="GO:0016020">
    <property type="term" value="C:membrane"/>
    <property type="evidence" value="ECO:0007669"/>
    <property type="project" value="UniProtKB-SubCell"/>
</dbReference>
<organism evidence="7 8">
    <name type="scientific">Rugamonas fusca</name>
    <dbReference type="NCBI Taxonomy" id="2758568"/>
    <lineage>
        <taxon>Bacteria</taxon>
        <taxon>Pseudomonadati</taxon>
        <taxon>Pseudomonadota</taxon>
        <taxon>Betaproteobacteria</taxon>
        <taxon>Burkholderiales</taxon>
        <taxon>Oxalobacteraceae</taxon>
        <taxon>Telluria group</taxon>
        <taxon>Rugamonas</taxon>
    </lineage>
</organism>
<dbReference type="Proteomes" id="UP000566711">
    <property type="component" value="Unassembled WGS sequence"/>
</dbReference>
<comment type="caution">
    <text evidence="7">The sequence shown here is derived from an EMBL/GenBank/DDBJ whole genome shotgun (WGS) entry which is preliminary data.</text>
</comment>
<dbReference type="SUPFAM" id="SSF161084">
    <property type="entry name" value="MAPEG domain-like"/>
    <property type="match status" value="1"/>
</dbReference>
<dbReference type="Gene3D" id="1.20.120.550">
    <property type="entry name" value="Membrane associated eicosanoid/glutathione metabolism-like domain"/>
    <property type="match status" value="1"/>
</dbReference>
<gene>
    <name evidence="7" type="ORF">H3H36_08630</name>
</gene>
<feature type="signal peptide" evidence="6">
    <location>
        <begin position="1"/>
        <end position="24"/>
    </location>
</feature>
<keyword evidence="4 5" id="KW-0472">Membrane</keyword>
<evidence type="ECO:0000256" key="2">
    <source>
        <dbReference type="ARBA" id="ARBA00022692"/>
    </source>
</evidence>
<evidence type="ECO:0000313" key="8">
    <source>
        <dbReference type="Proteomes" id="UP000566711"/>
    </source>
</evidence>
<dbReference type="PANTHER" id="PTHR35371">
    <property type="entry name" value="INNER MEMBRANE PROTEIN"/>
    <property type="match status" value="1"/>
</dbReference>
<proteinExistence type="predicted"/>
<evidence type="ECO:0000256" key="3">
    <source>
        <dbReference type="ARBA" id="ARBA00022989"/>
    </source>
</evidence>
<sequence length="130" mass="13992">MTIANWTILGACMLPVVTMGLAKAASLSLPDRKARYDNNHPRDWEAKLTGWQARAYAAQNNGFEALPLFIAAVILAQQAHADQGRIDLLALSFIGIRIAYVAAYLANIGTLRSLIWGAGLVTNIALLAMA</sequence>
<reference evidence="7 8" key="1">
    <citation type="submission" date="2020-07" db="EMBL/GenBank/DDBJ databases">
        <title>Novel species isolated from subtropical streams in China.</title>
        <authorList>
            <person name="Lu H."/>
        </authorList>
    </citation>
    <scope>NUCLEOTIDE SEQUENCE [LARGE SCALE GENOMIC DNA]</scope>
    <source>
        <strain evidence="7 8">FT3S</strain>
    </source>
</reference>
<dbReference type="InterPro" id="IPR023352">
    <property type="entry name" value="MAPEG-like_dom_sf"/>
</dbReference>
<feature type="transmembrane region" description="Helical" evidence="5">
    <location>
        <begin position="56"/>
        <end position="76"/>
    </location>
</feature>
<feature type="transmembrane region" description="Helical" evidence="5">
    <location>
        <begin position="88"/>
        <end position="107"/>
    </location>
</feature>
<dbReference type="EMBL" id="JACEZS010000006">
    <property type="protein sequence ID" value="MBA5605424.1"/>
    <property type="molecule type" value="Genomic_DNA"/>
</dbReference>
<evidence type="ECO:0000313" key="7">
    <source>
        <dbReference type="EMBL" id="MBA5605424.1"/>
    </source>
</evidence>
<dbReference type="Pfam" id="PF01124">
    <property type="entry name" value="MAPEG"/>
    <property type="match status" value="1"/>
</dbReference>
<dbReference type="PANTHER" id="PTHR35371:SF1">
    <property type="entry name" value="BLR7753 PROTEIN"/>
    <property type="match status" value="1"/>
</dbReference>
<evidence type="ECO:0000256" key="1">
    <source>
        <dbReference type="ARBA" id="ARBA00004370"/>
    </source>
</evidence>
<name>A0A7W2EGB5_9BURK</name>
<keyword evidence="6" id="KW-0732">Signal</keyword>
<keyword evidence="8" id="KW-1185">Reference proteome</keyword>
<keyword evidence="3 5" id="KW-1133">Transmembrane helix</keyword>
<dbReference type="InterPro" id="IPR001129">
    <property type="entry name" value="Membr-assoc_MAPEG"/>
</dbReference>
<accession>A0A7W2EGB5</accession>